<feature type="compositionally biased region" description="Polar residues" evidence="1">
    <location>
        <begin position="186"/>
        <end position="197"/>
    </location>
</feature>
<sequence>MVYAVATVAAALLLATIWLFRRRKKQGRQAGLICLLIAIVLHVALVFCIPLLPKPRGGSHTADPEATEMVGIDEVAFSTFDPEMDDQANSAANDQADIAPLPLSEISDSLVSEIEEMAEPVAEPIAEPVDGSVAENESELLIPSVIPGQLDTPIEPLAAEEIEDMFKSLDADFAKLAQLGTPTPAIKSQTVSARSEQATPSPNPPESVPPSPQSPVPPSTVPPSTVPPSTVTASSIPAPATIAGEVENDFANRVGDAKTRALMQTGGSVQTEAAVAAALKYLASTQRRDGAWDPVSTGAGEERQTLGMNRFGAGSKADTAITGLALLSFMGSGQTHQNGEYANNIYKGLVFLINQQKADGSLAGDAAIYASTYSHGMASLAMAEAAAITQDPSAIESARRAIHYSRRMQHPTTGGWRYTPHDKGDLSQLGWQAMVLVAGDRAGIPASRESMRGVERFLRSVRKGRYGGLASYRPGEATSVTMTAEALATRLLMGEKVRPEEIAEAEQSLLRQKPGSGQDNYYYWYYATVALHQLQSDAWTEWNEAMQKRLLETQLPNGQWPTTSVWGGYGGSIYTTSMATLCLESYYRHSVKKEE</sequence>
<proteinExistence type="predicted"/>
<protein>
    <recommendedName>
        <fullName evidence="5">Squalene cyclase C-terminal domain-containing protein</fullName>
    </recommendedName>
</protein>
<keyword evidence="4" id="KW-1185">Reference proteome</keyword>
<accession>A0A5C6DHJ6</accession>
<feature type="compositionally biased region" description="Pro residues" evidence="1">
    <location>
        <begin position="201"/>
        <end position="226"/>
    </location>
</feature>
<dbReference type="SUPFAM" id="SSF48239">
    <property type="entry name" value="Terpenoid cyclases/Protein prenyltransferases"/>
    <property type="match status" value="1"/>
</dbReference>
<reference evidence="3 4" key="1">
    <citation type="submission" date="2019-02" db="EMBL/GenBank/DDBJ databases">
        <title>Deep-cultivation of Planctomycetes and their phenomic and genomic characterization uncovers novel biology.</title>
        <authorList>
            <person name="Wiegand S."/>
            <person name="Jogler M."/>
            <person name="Boedeker C."/>
            <person name="Pinto D."/>
            <person name="Vollmers J."/>
            <person name="Rivas-Marin E."/>
            <person name="Kohn T."/>
            <person name="Peeters S.H."/>
            <person name="Heuer A."/>
            <person name="Rast P."/>
            <person name="Oberbeckmann S."/>
            <person name="Bunk B."/>
            <person name="Jeske O."/>
            <person name="Meyerdierks A."/>
            <person name="Storesund J.E."/>
            <person name="Kallscheuer N."/>
            <person name="Luecker S."/>
            <person name="Lage O.M."/>
            <person name="Pohl T."/>
            <person name="Merkel B.J."/>
            <person name="Hornburger P."/>
            <person name="Mueller R.-W."/>
            <person name="Bruemmer F."/>
            <person name="Labrenz M."/>
            <person name="Spormann A.M."/>
            <person name="Op Den Camp H."/>
            <person name="Overmann J."/>
            <person name="Amann R."/>
            <person name="Jetten M.S.M."/>
            <person name="Mascher T."/>
            <person name="Medema M.H."/>
            <person name="Devos D.P."/>
            <person name="Kaster A.-K."/>
            <person name="Ovreas L."/>
            <person name="Rohde M."/>
            <person name="Galperin M.Y."/>
            <person name="Jogler C."/>
        </authorList>
    </citation>
    <scope>NUCLEOTIDE SEQUENCE [LARGE SCALE GENOMIC DNA]</scope>
    <source>
        <strain evidence="3 4">Q31b</strain>
    </source>
</reference>
<dbReference type="EMBL" id="SJPY01000010">
    <property type="protein sequence ID" value="TWU35307.1"/>
    <property type="molecule type" value="Genomic_DNA"/>
</dbReference>
<dbReference type="InterPro" id="IPR008930">
    <property type="entry name" value="Terpenoid_cyclase/PrenylTrfase"/>
</dbReference>
<feature type="transmembrane region" description="Helical" evidence="2">
    <location>
        <begin position="33"/>
        <end position="52"/>
    </location>
</feature>
<keyword evidence="2" id="KW-1133">Transmembrane helix</keyword>
<comment type="caution">
    <text evidence="3">The sequence shown here is derived from an EMBL/GenBank/DDBJ whole genome shotgun (WGS) entry which is preliminary data.</text>
</comment>
<gene>
    <name evidence="3" type="ORF">Q31b_54030</name>
</gene>
<organism evidence="3 4">
    <name type="scientific">Novipirellula aureliae</name>
    <dbReference type="NCBI Taxonomy" id="2527966"/>
    <lineage>
        <taxon>Bacteria</taxon>
        <taxon>Pseudomonadati</taxon>
        <taxon>Planctomycetota</taxon>
        <taxon>Planctomycetia</taxon>
        <taxon>Pirellulales</taxon>
        <taxon>Pirellulaceae</taxon>
        <taxon>Novipirellula</taxon>
    </lineage>
</organism>
<evidence type="ECO:0000313" key="4">
    <source>
        <dbReference type="Proteomes" id="UP000315471"/>
    </source>
</evidence>
<feature type="region of interest" description="Disordered" evidence="1">
    <location>
        <begin position="184"/>
        <end position="235"/>
    </location>
</feature>
<dbReference type="Gene3D" id="1.50.10.20">
    <property type="match status" value="1"/>
</dbReference>
<dbReference type="AlphaFoldDB" id="A0A5C6DHJ6"/>
<dbReference type="CDD" id="cd00688">
    <property type="entry name" value="ISOPREN_C2_like"/>
    <property type="match status" value="1"/>
</dbReference>
<keyword evidence="2" id="KW-0472">Membrane</keyword>
<evidence type="ECO:0000313" key="3">
    <source>
        <dbReference type="EMBL" id="TWU35307.1"/>
    </source>
</evidence>
<evidence type="ECO:0000256" key="1">
    <source>
        <dbReference type="SAM" id="MobiDB-lite"/>
    </source>
</evidence>
<evidence type="ECO:0000256" key="2">
    <source>
        <dbReference type="SAM" id="Phobius"/>
    </source>
</evidence>
<keyword evidence="2" id="KW-0812">Transmembrane</keyword>
<feature type="transmembrane region" description="Helical" evidence="2">
    <location>
        <begin position="6"/>
        <end position="21"/>
    </location>
</feature>
<name>A0A5C6DHJ6_9BACT</name>
<dbReference type="Proteomes" id="UP000315471">
    <property type="component" value="Unassembled WGS sequence"/>
</dbReference>
<evidence type="ECO:0008006" key="5">
    <source>
        <dbReference type="Google" id="ProtNLM"/>
    </source>
</evidence>